<dbReference type="Proteomes" id="UP000507470">
    <property type="component" value="Unassembled WGS sequence"/>
</dbReference>
<comment type="similarity">
    <text evidence="1">Belongs to the heat shock protein 70 family.</text>
</comment>
<evidence type="ECO:0000313" key="5">
    <source>
        <dbReference type="Proteomes" id="UP000507470"/>
    </source>
</evidence>
<dbReference type="PANTHER" id="PTHR14187">
    <property type="entry name" value="ALPHA KINASE/ELONGATION FACTOR 2 KINASE"/>
    <property type="match status" value="1"/>
</dbReference>
<dbReference type="InterPro" id="IPR043129">
    <property type="entry name" value="ATPase_NBD"/>
</dbReference>
<dbReference type="GO" id="GO:0140662">
    <property type="term" value="F:ATP-dependent protein folding chaperone"/>
    <property type="evidence" value="ECO:0007669"/>
    <property type="project" value="InterPro"/>
</dbReference>
<dbReference type="AlphaFoldDB" id="A0A6J8EAZ7"/>
<evidence type="ECO:0008006" key="6">
    <source>
        <dbReference type="Google" id="ProtNLM"/>
    </source>
</evidence>
<dbReference type="InterPro" id="IPR013126">
    <property type="entry name" value="Hsp_70_fam"/>
</dbReference>
<dbReference type="EMBL" id="CACVKT020008684">
    <property type="protein sequence ID" value="CAC5416772.1"/>
    <property type="molecule type" value="Genomic_DNA"/>
</dbReference>
<evidence type="ECO:0000256" key="2">
    <source>
        <dbReference type="ARBA" id="ARBA00022741"/>
    </source>
</evidence>
<proteinExistence type="inferred from homology"/>
<dbReference type="Pfam" id="PF00012">
    <property type="entry name" value="HSP70"/>
    <property type="match status" value="1"/>
</dbReference>
<reference evidence="4 5" key="1">
    <citation type="submission" date="2020-06" db="EMBL/GenBank/DDBJ databases">
        <authorList>
            <person name="Li R."/>
            <person name="Bekaert M."/>
        </authorList>
    </citation>
    <scope>NUCLEOTIDE SEQUENCE [LARGE SCALE GENOMIC DNA]</scope>
    <source>
        <strain evidence="5">wild</strain>
    </source>
</reference>
<dbReference type="Gene3D" id="3.30.420.40">
    <property type="match status" value="2"/>
</dbReference>
<organism evidence="4 5">
    <name type="scientific">Mytilus coruscus</name>
    <name type="common">Sea mussel</name>
    <dbReference type="NCBI Taxonomy" id="42192"/>
    <lineage>
        <taxon>Eukaryota</taxon>
        <taxon>Metazoa</taxon>
        <taxon>Spiralia</taxon>
        <taxon>Lophotrochozoa</taxon>
        <taxon>Mollusca</taxon>
        <taxon>Bivalvia</taxon>
        <taxon>Autobranchia</taxon>
        <taxon>Pteriomorphia</taxon>
        <taxon>Mytilida</taxon>
        <taxon>Mytiloidea</taxon>
        <taxon>Mytilidae</taxon>
        <taxon>Mytilinae</taxon>
        <taxon>Mytilus</taxon>
    </lineage>
</organism>
<keyword evidence="2" id="KW-0547">Nucleotide-binding</keyword>
<evidence type="ECO:0000256" key="3">
    <source>
        <dbReference type="ARBA" id="ARBA00022840"/>
    </source>
</evidence>
<dbReference type="GO" id="GO:0005524">
    <property type="term" value="F:ATP binding"/>
    <property type="evidence" value="ECO:0007669"/>
    <property type="project" value="UniProtKB-KW"/>
</dbReference>
<dbReference type="SUPFAM" id="SSF53067">
    <property type="entry name" value="Actin-like ATPase domain"/>
    <property type="match status" value="2"/>
</dbReference>
<name>A0A6J8EAZ7_MYTCO</name>
<dbReference type="PANTHER" id="PTHR14187:SF5">
    <property type="entry name" value="HEAT SHOCK 70 KDA PROTEIN 12A"/>
    <property type="match status" value="1"/>
</dbReference>
<dbReference type="OrthoDB" id="2963168at2759"/>
<keyword evidence="3" id="KW-0067">ATP-binding</keyword>
<sequence>MIIRKAKIKHTVIQIFLDCLTNVKSSSLYGRIMEVPHHYVAAIDIGTTYSGFAFSSKVEQMSIYTYEWKDRDLTSSKTPTSVLLDNKKEFVAFGYQADNKYTQCIIPDEEMEDFYYFRRFKMRLHERLTMDTEIQEEAGKKMKALDVFCIAIKYLKEQLIRNLQSRVMSAKVDDVLFVLTVPAIWLDQAKIFMTKAAEKAGIGKDQLTLAVEPEAASIYCHELRLESDRKENKFLQTIKSGMKFMVIDLGGGTADITVHQRQKDETLEEVIPPTGGPWGGTAVDKAFLDFMMDLFGADVIERFKDEEVEDYFHLLHDFEIKKRSIKPKADDDKDIVLQMDVSLMDLIKECRGGISSHIMKTKYKDLVLTAGQKLHIKADTFRNLFKSTIDKLVQHLSKIFEKPELFDLKNVIMVGGFTECELVQMAVRNKFGGDRKIIIPDESGLAVLKGAVLFGHQKKKINKRILKKTYGIQGWPEWDPDIHPETKKIRMGGTDRCKDIFFKFASVNDKVEDGHTSSMIFQAFNQNQRTLECAIYTSTDPNPKYVTDPTCQHLGTLIVDLPKLKEGETLEIEATLVFGSTELLFRAKDLKTGRMFETHLDV</sequence>
<keyword evidence="5" id="KW-1185">Reference proteome</keyword>
<dbReference type="CDD" id="cd10229">
    <property type="entry name" value="ASKHA_NBD_HSP70_HSPA12"/>
    <property type="match status" value="1"/>
</dbReference>
<gene>
    <name evidence="4" type="ORF">MCOR_49357</name>
</gene>
<protein>
    <recommendedName>
        <fullName evidence="6">HSPA12A</fullName>
    </recommendedName>
</protein>
<evidence type="ECO:0000313" key="4">
    <source>
        <dbReference type="EMBL" id="CAC5416772.1"/>
    </source>
</evidence>
<evidence type="ECO:0000256" key="1">
    <source>
        <dbReference type="ARBA" id="ARBA00007381"/>
    </source>
</evidence>
<accession>A0A6J8EAZ7</accession>